<sequence length="324" mass="35782">MNGSYIQDLIRVVAEIRRRGGESDGESFLSEKHILRTDFIPIEPAGDRPITAIDGSNATVYSTPFFNLIACRGAMPAYENQERHSLKLTSWRIFRIGEGQDEDYAELYSEYFGRIPDASLEKGNTLAAEAAFRDTIEYGLAAIAARTSEPGTLLLLDGALYAEHPSHTAILAEIQQTCRERGLLLAAVTKNAGATWDGVHPIVPSAMRAAGELGIRPPWYLKVEEGYVACLHPRAKRAFLVTVPDDYSEQEVAAVFSALASYAGDGRVVGYPYPLMDAHRQAVIRSDQVQRIRHDIIAGCSTQSINSVGYEEILGDYHDELNRY</sequence>
<evidence type="ECO:0000259" key="1">
    <source>
        <dbReference type="SMART" id="SM00933"/>
    </source>
</evidence>
<comment type="caution">
    <text evidence="2">The sequence shown here is derived from an EMBL/GenBank/DDBJ whole genome shotgun (WGS) entry which is preliminary data.</text>
</comment>
<protein>
    <submittedName>
        <fullName evidence="2">DNA double-strand break repair nuclease NurA</fullName>
    </submittedName>
</protein>
<name>A0ABD4TK73_9EURY</name>
<dbReference type="AlphaFoldDB" id="A0ABD4TK73"/>
<dbReference type="Proteomes" id="UP001524383">
    <property type="component" value="Unassembled WGS sequence"/>
</dbReference>
<dbReference type="SMART" id="SM00933">
    <property type="entry name" value="NurA"/>
    <property type="match status" value="1"/>
</dbReference>
<proteinExistence type="predicted"/>
<reference evidence="2 3" key="1">
    <citation type="submission" date="2019-08" db="EMBL/GenBank/DDBJ databases">
        <authorList>
            <person name="Chen S.-C."/>
            <person name="Lai M.-C."/>
            <person name="You Y.-T."/>
        </authorList>
    </citation>
    <scope>NUCLEOTIDE SEQUENCE [LARGE SCALE GENOMIC DNA]</scope>
    <source>
        <strain evidence="2 3">P2F9704a</strain>
    </source>
</reference>
<keyword evidence="3" id="KW-1185">Reference proteome</keyword>
<dbReference type="InterPro" id="IPR018977">
    <property type="entry name" value="NurA_domain"/>
</dbReference>
<evidence type="ECO:0000313" key="3">
    <source>
        <dbReference type="Proteomes" id="UP001524383"/>
    </source>
</evidence>
<evidence type="ECO:0000313" key="2">
    <source>
        <dbReference type="EMBL" id="MCQ1538154.1"/>
    </source>
</evidence>
<dbReference type="RefSeq" id="WP_255332096.1">
    <property type="nucleotide sequence ID" value="NZ_VOTZ01000006.1"/>
</dbReference>
<dbReference type="Pfam" id="PF09376">
    <property type="entry name" value="NurA"/>
    <property type="match status" value="1"/>
</dbReference>
<gene>
    <name evidence="2" type="ORF">FTO68_03995</name>
</gene>
<organism evidence="2 3">
    <name type="scientific">Methanocalculus taiwanensis</name>
    <dbReference type="NCBI Taxonomy" id="106207"/>
    <lineage>
        <taxon>Archaea</taxon>
        <taxon>Methanobacteriati</taxon>
        <taxon>Methanobacteriota</taxon>
        <taxon>Stenosarchaea group</taxon>
        <taxon>Methanomicrobia</taxon>
        <taxon>Methanomicrobiales</taxon>
        <taxon>Methanocalculaceae</taxon>
        <taxon>Methanocalculus</taxon>
    </lineage>
</organism>
<feature type="domain" description="NurA" evidence="1">
    <location>
        <begin position="48"/>
        <end position="284"/>
    </location>
</feature>
<dbReference type="EMBL" id="VOTZ01000006">
    <property type="protein sequence ID" value="MCQ1538154.1"/>
    <property type="molecule type" value="Genomic_DNA"/>
</dbReference>
<accession>A0ABD4TK73</accession>